<keyword evidence="2" id="KW-0812">Transmembrane</keyword>
<evidence type="ECO:0000313" key="3">
    <source>
        <dbReference type="EMBL" id="CUO54130.1"/>
    </source>
</evidence>
<evidence type="ECO:0000256" key="1">
    <source>
        <dbReference type="SAM" id="MobiDB-lite"/>
    </source>
</evidence>
<dbReference type="EMBL" id="CYYP01000019">
    <property type="protein sequence ID" value="CUO54130.1"/>
    <property type="molecule type" value="Genomic_DNA"/>
</dbReference>
<dbReference type="RefSeq" id="WP_055287467.1">
    <property type="nucleotide sequence ID" value="NZ_CYYP01000019.1"/>
</dbReference>
<protein>
    <submittedName>
        <fullName evidence="3">Uncharacterized protein</fullName>
    </submittedName>
</protein>
<keyword evidence="2" id="KW-0472">Membrane</keyword>
<evidence type="ECO:0000313" key="4">
    <source>
        <dbReference type="Proteomes" id="UP000095468"/>
    </source>
</evidence>
<keyword evidence="2" id="KW-1133">Transmembrane helix</keyword>
<dbReference type="AlphaFoldDB" id="A0A174FZX9"/>
<feature type="compositionally biased region" description="Pro residues" evidence="1">
    <location>
        <begin position="82"/>
        <end position="100"/>
    </location>
</feature>
<sequence length="328" mass="34649">MALSKASCTGRGLIPAIGGHVHHMFDESEDDLFSLSLDDVMNDRPWTADELMSGGARPSSPDPALAPKPASAPTLAQSPVSTPAPTPAPTSAPTPAPRPASDPSETAAFLAAATQGKSADSTVMYSAQQLPVPAARKPPVARLDEPVVHQVVHDSWAAADLDETSTGMPALDVPVNPLFATNTSAVDYEGGAAYSDYSDDYAGNGRIETEGYGTASSDYLNDPYAATPAPEYDPEAASAPAYTKSTGEERFADYYAKEKALRFSEFPQAVKVAFIAIVIALLGAIAFEGFQLFRGPTQAESETQQKEDDNQYLDINTLKGDPNDEDDE</sequence>
<feature type="region of interest" description="Disordered" evidence="1">
    <location>
        <begin position="297"/>
        <end position="328"/>
    </location>
</feature>
<name>A0A174FZX9_9ACTN</name>
<accession>A0A174FZX9</accession>
<dbReference type="Proteomes" id="UP000095468">
    <property type="component" value="Unassembled WGS sequence"/>
</dbReference>
<feature type="transmembrane region" description="Helical" evidence="2">
    <location>
        <begin position="269"/>
        <end position="287"/>
    </location>
</feature>
<proteinExistence type="predicted"/>
<evidence type="ECO:0000256" key="2">
    <source>
        <dbReference type="SAM" id="Phobius"/>
    </source>
</evidence>
<feature type="region of interest" description="Disordered" evidence="1">
    <location>
        <begin position="46"/>
        <end position="105"/>
    </location>
</feature>
<organism evidence="3 4">
    <name type="scientific">Collinsella aerofaciens</name>
    <dbReference type="NCBI Taxonomy" id="74426"/>
    <lineage>
        <taxon>Bacteria</taxon>
        <taxon>Bacillati</taxon>
        <taxon>Actinomycetota</taxon>
        <taxon>Coriobacteriia</taxon>
        <taxon>Coriobacteriales</taxon>
        <taxon>Coriobacteriaceae</taxon>
        <taxon>Collinsella</taxon>
    </lineage>
</organism>
<gene>
    <name evidence="3" type="ORF">ERS852381_01799</name>
</gene>
<reference evidence="3 4" key="1">
    <citation type="submission" date="2015-09" db="EMBL/GenBank/DDBJ databases">
        <authorList>
            <consortium name="Pathogen Informatics"/>
        </authorList>
    </citation>
    <scope>NUCLEOTIDE SEQUENCE [LARGE SCALE GENOMIC DNA]</scope>
    <source>
        <strain evidence="3 4">2789STDY5608823</strain>
    </source>
</reference>